<accession>A0AAV8ZLS1</accession>
<name>A0AAV8ZLS1_9CUCU</name>
<keyword evidence="2" id="KW-1185">Reference proteome</keyword>
<evidence type="ECO:0000313" key="2">
    <source>
        <dbReference type="Proteomes" id="UP001162156"/>
    </source>
</evidence>
<organism evidence="1 2">
    <name type="scientific">Rhamnusium bicolor</name>
    <dbReference type="NCBI Taxonomy" id="1586634"/>
    <lineage>
        <taxon>Eukaryota</taxon>
        <taxon>Metazoa</taxon>
        <taxon>Ecdysozoa</taxon>
        <taxon>Arthropoda</taxon>
        <taxon>Hexapoda</taxon>
        <taxon>Insecta</taxon>
        <taxon>Pterygota</taxon>
        <taxon>Neoptera</taxon>
        <taxon>Endopterygota</taxon>
        <taxon>Coleoptera</taxon>
        <taxon>Polyphaga</taxon>
        <taxon>Cucujiformia</taxon>
        <taxon>Chrysomeloidea</taxon>
        <taxon>Cerambycidae</taxon>
        <taxon>Lepturinae</taxon>
        <taxon>Rhagiini</taxon>
        <taxon>Rhamnusium</taxon>
    </lineage>
</organism>
<evidence type="ECO:0000313" key="1">
    <source>
        <dbReference type="EMBL" id="KAJ8964966.1"/>
    </source>
</evidence>
<dbReference type="Proteomes" id="UP001162156">
    <property type="component" value="Unassembled WGS sequence"/>
</dbReference>
<gene>
    <name evidence="1" type="ORF">NQ314_004483</name>
</gene>
<comment type="caution">
    <text evidence="1">The sequence shown here is derived from an EMBL/GenBank/DDBJ whole genome shotgun (WGS) entry which is preliminary data.</text>
</comment>
<dbReference type="AlphaFoldDB" id="A0AAV8ZLS1"/>
<protein>
    <recommendedName>
        <fullName evidence="3">Protein sleepless</fullName>
    </recommendedName>
</protein>
<evidence type="ECO:0008006" key="3">
    <source>
        <dbReference type="Google" id="ProtNLM"/>
    </source>
</evidence>
<proteinExistence type="predicted"/>
<dbReference type="EMBL" id="JANEYF010001283">
    <property type="protein sequence ID" value="KAJ8964966.1"/>
    <property type="molecule type" value="Genomic_DNA"/>
</dbReference>
<sequence length="95" mass="10850">MKSNLINGTERDCASQKQERQNYYNEKWHAEFVIEDPYEEGCAKVNDKGARTTTTEHCYCKGDLCNSARRLGDSHFNILSAVISLILIRFLCSSI</sequence>
<reference evidence="1" key="1">
    <citation type="journal article" date="2023" name="Insect Mol. Biol.">
        <title>Genome sequencing provides insights into the evolution of gene families encoding plant cell wall-degrading enzymes in longhorned beetles.</title>
        <authorList>
            <person name="Shin N.R."/>
            <person name="Okamura Y."/>
            <person name="Kirsch R."/>
            <person name="Pauchet Y."/>
        </authorList>
    </citation>
    <scope>NUCLEOTIDE SEQUENCE</scope>
    <source>
        <strain evidence="1">RBIC_L_NR</strain>
    </source>
</reference>